<dbReference type="SMART" id="SM00487">
    <property type="entry name" value="DEXDc"/>
    <property type="match status" value="1"/>
</dbReference>
<dbReference type="KEGG" id="fus:HMPREF0409_02389"/>
<evidence type="ECO:0000259" key="3">
    <source>
        <dbReference type="PROSITE" id="PS51194"/>
    </source>
</evidence>
<dbReference type="SUPFAM" id="SSF52540">
    <property type="entry name" value="P-loop containing nucleoside triphosphate hydrolases"/>
    <property type="match status" value="2"/>
</dbReference>
<dbReference type="CDD" id="cd18793">
    <property type="entry name" value="SF2_C_SNF"/>
    <property type="match status" value="1"/>
</dbReference>
<dbReference type="EMBL" id="CP003723">
    <property type="protein sequence ID" value="AGM24072.1"/>
    <property type="molecule type" value="Genomic_DNA"/>
</dbReference>
<evidence type="ECO:0000259" key="2">
    <source>
        <dbReference type="PROSITE" id="PS51192"/>
    </source>
</evidence>
<dbReference type="InterPro" id="IPR025202">
    <property type="entry name" value="PLD-like_dom"/>
</dbReference>
<dbReference type="InterPro" id="IPR049730">
    <property type="entry name" value="SNF2/RAD54-like_C"/>
</dbReference>
<dbReference type="Gene3D" id="3.30.870.10">
    <property type="entry name" value="Endonuclease Chain A"/>
    <property type="match status" value="1"/>
</dbReference>
<dbReference type="RefSeq" id="WP_008798833.1">
    <property type="nucleotide sequence ID" value="NC_021281.1"/>
</dbReference>
<dbReference type="PANTHER" id="PTHR45766:SF6">
    <property type="entry name" value="SWI_SNF-RELATED MATRIX-ASSOCIATED ACTIN-DEPENDENT REGULATOR OF CHROMATIN SUBFAMILY A-LIKE PROTEIN 1"/>
    <property type="match status" value="1"/>
</dbReference>
<keyword evidence="1" id="KW-0378">Hydrolase</keyword>
<evidence type="ECO:0000313" key="4">
    <source>
        <dbReference type="EMBL" id="AGM24072.1"/>
    </source>
</evidence>
<evidence type="ECO:0000256" key="1">
    <source>
        <dbReference type="ARBA" id="ARBA00022801"/>
    </source>
</evidence>
<evidence type="ECO:0000313" key="5">
    <source>
        <dbReference type="Proteomes" id="UP000014361"/>
    </source>
</evidence>
<organism evidence="4 5">
    <name type="scientific">Fusobacterium animalis 4_8</name>
    <dbReference type="NCBI Taxonomy" id="469607"/>
    <lineage>
        <taxon>Bacteria</taxon>
        <taxon>Fusobacteriati</taxon>
        <taxon>Fusobacteriota</taxon>
        <taxon>Fusobacteriia</taxon>
        <taxon>Fusobacteriales</taxon>
        <taxon>Fusobacteriaceae</taxon>
        <taxon>Fusobacterium</taxon>
    </lineage>
</organism>
<dbReference type="Pfam" id="PF00176">
    <property type="entry name" value="SNF2-rel_dom"/>
    <property type="match status" value="1"/>
</dbReference>
<dbReference type="PATRIC" id="fig|469607.3.peg.1632"/>
<dbReference type="GO" id="GO:0005524">
    <property type="term" value="F:ATP binding"/>
    <property type="evidence" value="ECO:0007669"/>
    <property type="project" value="InterPro"/>
</dbReference>
<protein>
    <recommendedName>
        <fullName evidence="6">Helicase</fullName>
    </recommendedName>
</protein>
<evidence type="ECO:0008006" key="6">
    <source>
        <dbReference type="Google" id="ProtNLM"/>
    </source>
</evidence>
<reference evidence="4 5" key="1">
    <citation type="submission" date="2012-07" db="EMBL/GenBank/DDBJ databases">
        <title>The Genome Sequence of Fusobacterium sp. 4_8.</title>
        <authorList>
            <consortium name="The Broad Institute Genome Sequencing Platform"/>
            <person name="Earl A."/>
            <person name="Ward D."/>
            <person name="Feldgarden M."/>
            <person name="Gevers D."/>
            <person name="Sibley C.D."/>
            <person name="White A.P."/>
            <person name="Crowley S."/>
            <person name="Surette M."/>
            <person name="Strauss J.C."/>
            <person name="Ambrose C.E."/>
            <person name="Allen-Vercoe E."/>
            <person name="Walker B."/>
            <person name="Young S.K."/>
            <person name="Zeng Q."/>
            <person name="Gargeya S."/>
            <person name="Fitzgerald M."/>
            <person name="Haas B."/>
            <person name="Abouelleil A."/>
            <person name="Alvarado L."/>
            <person name="Arachchi H.M."/>
            <person name="Berlin A.M."/>
            <person name="Chapman S.B."/>
            <person name="Goldberg J."/>
            <person name="Griggs A."/>
            <person name="Gujja S."/>
            <person name="Hansen M."/>
            <person name="Howarth C."/>
            <person name="Imamovic A."/>
            <person name="Larimer J."/>
            <person name="McCowen C."/>
            <person name="Montmayeur A."/>
            <person name="Murphy C."/>
            <person name="Neiman D."/>
            <person name="Pearson M."/>
            <person name="Priest M."/>
            <person name="Roberts A."/>
            <person name="Saif S."/>
            <person name="Shea T."/>
            <person name="Sisk P."/>
            <person name="Sykes S."/>
            <person name="Wortman J."/>
            <person name="Nusbaum C."/>
            <person name="Birren B."/>
        </authorList>
    </citation>
    <scope>NUCLEOTIDE SEQUENCE [LARGE SCALE GENOMIC DNA]</scope>
    <source>
        <strain evidence="4 5">4_8</strain>
    </source>
</reference>
<dbReference type="PANTHER" id="PTHR45766">
    <property type="entry name" value="DNA ANNEALING HELICASE AND ENDONUCLEASE ZRANB3 FAMILY MEMBER"/>
    <property type="match status" value="1"/>
</dbReference>
<dbReference type="InterPro" id="IPR000330">
    <property type="entry name" value="SNF2_N"/>
</dbReference>
<feature type="domain" description="Helicase ATP-binding" evidence="2">
    <location>
        <begin position="267"/>
        <end position="401"/>
    </location>
</feature>
<dbReference type="SUPFAM" id="SSF56024">
    <property type="entry name" value="Phospholipase D/nuclease"/>
    <property type="match status" value="1"/>
</dbReference>
<dbReference type="Proteomes" id="UP000014361">
    <property type="component" value="Chromosome"/>
</dbReference>
<dbReference type="InterPro" id="IPR027417">
    <property type="entry name" value="P-loop_NTPase"/>
</dbReference>
<dbReference type="InterPro" id="IPR014001">
    <property type="entry name" value="Helicase_ATP-bd"/>
</dbReference>
<gene>
    <name evidence="4" type="ORF">HMPREF0409_02389</name>
</gene>
<accession>R9RDS3</accession>
<dbReference type="CDD" id="cd09178">
    <property type="entry name" value="PLDc_N_Snf2_like"/>
    <property type="match status" value="1"/>
</dbReference>
<sequence length="1065" mass="125699">MNDLTFFTNEEGKTLSDRFKKIINNNTQFFDVLVGYFRASGFYEIYEALENVEKIRILVGINVDEKTLVINNIAKSSDEKDYYFTPKETKLFTKKSIREEMENSDDNYYIDFGTKKFIEFIEKEKIEIRVYSKEKIHAKVYIMRKDLEKSEDYGKVVTGSSNFTYNGLKGNLEFNVELKNFSDVEFALKKFEELWEQSLPLNEEYVSTLKNETWIREDITPYELYLKFLFEYFSDEINEDKIEINVSDLPEGFISYKYQLDAVSQAKRMLLKYNGVFLADVVGLGKTYITALLARELYGGHKLVICPPVLKNYWEDVLRDFGVVAKVVSLGKLDDVLKNYDSEHFKYIFVDEAHRFRSDNTENYTKLSKICTGKKVILISATPQNNSPMDLLSLISLFQYKNESNIIEDEPDIEKFFKKLNLKYKKAKNLYETNKNEDNLIKLREVIKENSTEIREKVLKKIMVRRLRGEIKKYYKNDIEKQGLVFPNLGKPEQIIYIFDKKTDDIFKQLLEAIKKLNYSRYKTLTYLKDLSSLQNLLVGQINMQGFMKALLLKRLESSFFAFKNTIRRFKESYEKFLKMYEQGDIYISKKYNVYDLLLNEDDEILLDLILKGEVEKYSSDEFKEELKNDLEDDLNILNDMFKNIESLGEKDIKLEYFLDSLEENKILKESKLIVFTESKETAEYLSKKIEEKLNRETICYTGASSLSKKETIIANFDPNFKGKQESRYNILVATDVLAEGINLHRSNVIVNYDLPWNPTRVMQRIGRINRVGTKYDKIYVFNFFPTTETDKHLSLKENILNKIQAFHHTLGEDFKYLSDDEEIDSFALYDKLMASLDDNEEIGETELEYLSLIRKLRDTDEELYLKIKNLPKKSKSSREYKEKSIKNSTISFLKKGENKRIYITDNKLDTKELTFFDAVNYFKCRENEKRREINREFFDLLAMNKANFENKTKNKFNETTKKVGISGQIKKIIDTLKFYKKFSEVEEKKLEKIIEIYTVGKTSKKDNKEILEKCKTVLETANYHKILEVFYESIPEEYKGKTEKRVDRYLGKVEVLLSEYLIGE</sequence>
<dbReference type="InterPro" id="IPR001650">
    <property type="entry name" value="Helicase_C-like"/>
</dbReference>
<dbReference type="PROSITE" id="PS51192">
    <property type="entry name" value="HELICASE_ATP_BIND_1"/>
    <property type="match status" value="1"/>
</dbReference>
<dbReference type="PROSITE" id="PS51194">
    <property type="entry name" value="HELICASE_CTER"/>
    <property type="match status" value="1"/>
</dbReference>
<dbReference type="HOGENOM" id="CLU_008466_1_0_0"/>
<dbReference type="Pfam" id="PF00271">
    <property type="entry name" value="Helicase_C"/>
    <property type="match status" value="1"/>
</dbReference>
<feature type="domain" description="Helicase C-terminal" evidence="3">
    <location>
        <begin position="654"/>
        <end position="823"/>
    </location>
</feature>
<name>R9RDS3_9FUSO</name>
<dbReference type="SMART" id="SM00490">
    <property type="entry name" value="HELICc"/>
    <property type="match status" value="1"/>
</dbReference>
<dbReference type="AlphaFoldDB" id="R9RDS3"/>
<dbReference type="GO" id="GO:0016787">
    <property type="term" value="F:hydrolase activity"/>
    <property type="evidence" value="ECO:0007669"/>
    <property type="project" value="UniProtKB-KW"/>
</dbReference>
<proteinExistence type="predicted"/>
<dbReference type="Pfam" id="PF13091">
    <property type="entry name" value="PLDc_2"/>
    <property type="match status" value="1"/>
</dbReference>
<dbReference type="Gene3D" id="3.40.50.300">
    <property type="entry name" value="P-loop containing nucleotide triphosphate hydrolases"/>
    <property type="match status" value="2"/>
</dbReference>